<comment type="caution">
    <text evidence="2">The sequence shown here is derived from an EMBL/GenBank/DDBJ whole genome shotgun (WGS) entry which is preliminary data.</text>
</comment>
<gene>
    <name evidence="2" type="ORF">HNQ39_002628</name>
</gene>
<keyword evidence="1" id="KW-1133">Transmembrane helix</keyword>
<keyword evidence="1" id="KW-0472">Membrane</keyword>
<reference evidence="2 3" key="1">
    <citation type="submission" date="2020-08" db="EMBL/GenBank/DDBJ databases">
        <title>Genomic Encyclopedia of Type Strains, Phase IV (KMG-IV): sequencing the most valuable type-strain genomes for metagenomic binning, comparative biology and taxonomic classification.</title>
        <authorList>
            <person name="Goeker M."/>
        </authorList>
    </citation>
    <scope>NUCLEOTIDE SEQUENCE [LARGE SCALE GENOMIC DNA]</scope>
    <source>
        <strain evidence="2 3">DSM 23562</strain>
    </source>
</reference>
<feature type="transmembrane region" description="Helical" evidence="1">
    <location>
        <begin position="517"/>
        <end position="538"/>
    </location>
</feature>
<evidence type="ECO:0000313" key="3">
    <source>
        <dbReference type="Proteomes" id="UP000520814"/>
    </source>
</evidence>
<dbReference type="AlphaFoldDB" id="A0A7W9W7P8"/>
<feature type="transmembrane region" description="Helical" evidence="1">
    <location>
        <begin position="367"/>
        <end position="384"/>
    </location>
</feature>
<evidence type="ECO:0000313" key="2">
    <source>
        <dbReference type="EMBL" id="MBB6050837.1"/>
    </source>
</evidence>
<feature type="transmembrane region" description="Helical" evidence="1">
    <location>
        <begin position="390"/>
        <end position="409"/>
    </location>
</feature>
<name>A0A7W9W7P8_ARMRO</name>
<organism evidence="2 3">
    <name type="scientific">Armatimonas rosea</name>
    <dbReference type="NCBI Taxonomy" id="685828"/>
    <lineage>
        <taxon>Bacteria</taxon>
        <taxon>Bacillati</taxon>
        <taxon>Armatimonadota</taxon>
        <taxon>Armatimonadia</taxon>
        <taxon>Armatimonadales</taxon>
        <taxon>Armatimonadaceae</taxon>
        <taxon>Armatimonas</taxon>
    </lineage>
</organism>
<proteinExistence type="predicted"/>
<dbReference type="RefSeq" id="WP_184196509.1">
    <property type="nucleotide sequence ID" value="NZ_JACHGW010000002.1"/>
</dbReference>
<feature type="transmembrane region" description="Helical" evidence="1">
    <location>
        <begin position="335"/>
        <end position="355"/>
    </location>
</feature>
<dbReference type="EMBL" id="JACHGW010000002">
    <property type="protein sequence ID" value="MBB6050837.1"/>
    <property type="molecule type" value="Genomic_DNA"/>
</dbReference>
<feature type="transmembrane region" description="Helical" evidence="1">
    <location>
        <begin position="421"/>
        <end position="446"/>
    </location>
</feature>
<accession>A0A7W9W7P8</accession>
<feature type="transmembrane region" description="Helical" evidence="1">
    <location>
        <begin position="485"/>
        <end position="505"/>
    </location>
</feature>
<dbReference type="Proteomes" id="UP000520814">
    <property type="component" value="Unassembled WGS sequence"/>
</dbReference>
<keyword evidence="3" id="KW-1185">Reference proteome</keyword>
<evidence type="ECO:0000256" key="1">
    <source>
        <dbReference type="SAM" id="Phobius"/>
    </source>
</evidence>
<keyword evidence="1" id="KW-0812">Transmembrane</keyword>
<protein>
    <submittedName>
        <fullName evidence="2">Uncharacterized protein</fullName>
    </submittedName>
</protein>
<sequence>MKKNPLSLLCLTLSVAILLTLSLHPKTGWLVRQQAQAAFGGKGPALVKALDGPAVPPKLSPAGELARTLRELCREKLTLERKAEEVFYQGHSEAGFPKTYPKDLSLYDILALTEAGEQCDPGNAFFPTLRAVALLAFHSDSQALAALHQAAQCPRWDDYTNEEVLARLAQLDHVQGRHSALAEMQVEQSLIAPHFGRLRALARVVTVLAAKREQAGALTEGLALRHDLRALGVLLREQPGLPLTAHTGITLTAIATARPGGELPRKYTGSSEETKQARRRDTLAAHTKYWGAAEASAVAQLWKRNEEAKALHGTFTLASDSFYGLAAEWQVGLRGLATLLATLLIGAFCALVARLHRQRAACLGIRLGLWLMLGIVPLAVWRSGLSESEVWLSLGLLLAQGGIGLFTLWQAWRTMERGRYLLEVVVMAATVLALGQLVLLASVAMWGAEDTINTFYDTYLRCFSASAADPQPWWQALGDEACSRAFFAFPALYPLLCLVPVLAIVSRVKRVPVVFGVLRGLGRCTLPLVLALTLAYAWQVERTAHREARLTAELRAFYTRP</sequence>